<dbReference type="InterPro" id="IPR011032">
    <property type="entry name" value="GroES-like_sf"/>
</dbReference>
<dbReference type="InterPro" id="IPR036291">
    <property type="entry name" value="NAD(P)-bd_dom_sf"/>
</dbReference>
<dbReference type="InterPro" id="IPR013154">
    <property type="entry name" value="ADH-like_N"/>
</dbReference>
<dbReference type="PANTHER" id="PTHR44013:SF1">
    <property type="entry name" value="ZINC-TYPE ALCOHOL DEHYDROGENASE-LIKE PROTEIN C16A3.02C"/>
    <property type="match status" value="1"/>
</dbReference>
<comment type="caution">
    <text evidence="2">The sequence shown here is derived from an EMBL/GenBank/DDBJ whole genome shotgun (WGS) entry which is preliminary data.</text>
</comment>
<feature type="domain" description="Enoyl reductase (ER)" evidence="1">
    <location>
        <begin position="16"/>
        <end position="327"/>
    </location>
</feature>
<dbReference type="Gene3D" id="3.40.50.720">
    <property type="entry name" value="NAD(P)-binding Rossmann-like Domain"/>
    <property type="match status" value="1"/>
</dbReference>
<keyword evidence="3" id="KW-1185">Reference proteome</keyword>
<dbReference type="SUPFAM" id="SSF51735">
    <property type="entry name" value="NAD(P)-binding Rossmann-fold domains"/>
    <property type="match status" value="1"/>
</dbReference>
<reference evidence="2 3" key="1">
    <citation type="submission" date="2020-06" db="EMBL/GenBank/DDBJ databases">
        <title>Transcriptomic and genomic resources for Thalictrum thalictroides and T. hernandezii: Facilitating candidate gene discovery in an emerging model plant lineage.</title>
        <authorList>
            <person name="Arias T."/>
            <person name="Riano-Pachon D.M."/>
            <person name="Di Stilio V.S."/>
        </authorList>
    </citation>
    <scope>NUCLEOTIDE SEQUENCE [LARGE SCALE GENOMIC DNA]</scope>
    <source>
        <strain evidence="3">cv. WT478/WT964</strain>
        <tissue evidence="2">Leaves</tissue>
    </source>
</reference>
<dbReference type="EMBL" id="JABWDY010011715">
    <property type="protein sequence ID" value="KAF5199606.1"/>
    <property type="molecule type" value="Genomic_DNA"/>
</dbReference>
<dbReference type="InterPro" id="IPR052733">
    <property type="entry name" value="Chloroplast_QOR"/>
</dbReference>
<proteinExistence type="predicted"/>
<dbReference type="Gene3D" id="3.90.180.10">
    <property type="entry name" value="Medium-chain alcohol dehydrogenases, catalytic domain"/>
    <property type="match status" value="1"/>
</dbReference>
<dbReference type="Proteomes" id="UP000554482">
    <property type="component" value="Unassembled WGS sequence"/>
</dbReference>
<dbReference type="PANTHER" id="PTHR44013">
    <property type="entry name" value="ZINC-TYPE ALCOHOL DEHYDROGENASE-LIKE PROTEIN C16A3.02C"/>
    <property type="match status" value="1"/>
</dbReference>
<dbReference type="SUPFAM" id="SSF50129">
    <property type="entry name" value="GroES-like"/>
    <property type="match status" value="1"/>
</dbReference>
<evidence type="ECO:0000313" key="3">
    <source>
        <dbReference type="Proteomes" id="UP000554482"/>
    </source>
</evidence>
<dbReference type="OrthoDB" id="48317at2759"/>
<dbReference type="Pfam" id="PF08240">
    <property type="entry name" value="ADH_N"/>
    <property type="match status" value="1"/>
</dbReference>
<dbReference type="AlphaFoldDB" id="A0A7J6WQG6"/>
<evidence type="ECO:0000259" key="1">
    <source>
        <dbReference type="SMART" id="SM00829"/>
    </source>
</evidence>
<dbReference type="GO" id="GO:0016491">
    <property type="term" value="F:oxidoreductase activity"/>
    <property type="evidence" value="ECO:0007669"/>
    <property type="project" value="InterPro"/>
</dbReference>
<dbReference type="CDD" id="cd08267">
    <property type="entry name" value="MDR1"/>
    <property type="match status" value="1"/>
</dbReference>
<organism evidence="2 3">
    <name type="scientific">Thalictrum thalictroides</name>
    <name type="common">Rue-anemone</name>
    <name type="synonym">Anemone thalictroides</name>
    <dbReference type="NCBI Taxonomy" id="46969"/>
    <lineage>
        <taxon>Eukaryota</taxon>
        <taxon>Viridiplantae</taxon>
        <taxon>Streptophyta</taxon>
        <taxon>Embryophyta</taxon>
        <taxon>Tracheophyta</taxon>
        <taxon>Spermatophyta</taxon>
        <taxon>Magnoliopsida</taxon>
        <taxon>Ranunculales</taxon>
        <taxon>Ranunculaceae</taxon>
        <taxon>Thalictroideae</taxon>
        <taxon>Thalictrum</taxon>
    </lineage>
</organism>
<dbReference type="InterPro" id="IPR020843">
    <property type="entry name" value="ER"/>
</dbReference>
<protein>
    <submittedName>
        <fullName evidence="2">Quinone-oxidoreductase-like protein</fullName>
    </submittedName>
</protein>
<gene>
    <name evidence="2" type="ORF">FRX31_010807</name>
</gene>
<name>A0A7J6WQG6_THATH</name>
<dbReference type="SMART" id="SM00829">
    <property type="entry name" value="PKS_ER"/>
    <property type="match status" value="1"/>
</dbReference>
<evidence type="ECO:0000313" key="2">
    <source>
        <dbReference type="EMBL" id="KAF5199606.1"/>
    </source>
</evidence>
<accession>A0A7J6WQG6</accession>
<dbReference type="Pfam" id="PF13602">
    <property type="entry name" value="ADH_zinc_N_2"/>
    <property type="match status" value="1"/>
</dbReference>
<sequence>MAKQLMHVVHYDSYGGGAAGLKHVEVPIPHPSKKEVLVKVEASSLNQGDWKIQKGLARPILPPKFPYVPVLDIAGEVVEIGQGVKSFKVGDKVVAILTPPTGGGLAEYAVAQVSMTVKRPSEVSAAEASGLIGCGLAAHQALTKSAGISLDSTGKLSNILITAASGGVGHYAIQLAKLGNAHVTVTCGQRNVDFVKSLGADEVLDYKTPDGASLISPSGKKYDTVIHCATDIPWSIFEPNLSERAKVINLNPPISAVMTSAFKKLSFSKQQMVPFVLNPKPENLEFLLGLLKEGKLKTVVDSTYPLSKAEDAWSKSMDGHATGKIIIEP</sequence>